<reference evidence="1 2" key="1">
    <citation type="submission" date="2024-08" db="EMBL/GenBank/DDBJ databases">
        <title>Insights into the chromosomal genome structure of Flemingia macrophylla.</title>
        <authorList>
            <person name="Ding Y."/>
            <person name="Zhao Y."/>
            <person name="Bi W."/>
            <person name="Wu M."/>
            <person name="Zhao G."/>
            <person name="Gong Y."/>
            <person name="Li W."/>
            <person name="Zhang P."/>
        </authorList>
    </citation>
    <scope>NUCLEOTIDE SEQUENCE [LARGE SCALE GENOMIC DNA]</scope>
    <source>
        <strain evidence="1">DYQJB</strain>
        <tissue evidence="1">Leaf</tissue>
    </source>
</reference>
<proteinExistence type="predicted"/>
<organism evidence="1 2">
    <name type="scientific">Flemingia macrophylla</name>
    <dbReference type="NCBI Taxonomy" id="520843"/>
    <lineage>
        <taxon>Eukaryota</taxon>
        <taxon>Viridiplantae</taxon>
        <taxon>Streptophyta</taxon>
        <taxon>Embryophyta</taxon>
        <taxon>Tracheophyta</taxon>
        <taxon>Spermatophyta</taxon>
        <taxon>Magnoliopsida</taxon>
        <taxon>eudicotyledons</taxon>
        <taxon>Gunneridae</taxon>
        <taxon>Pentapetalae</taxon>
        <taxon>rosids</taxon>
        <taxon>fabids</taxon>
        <taxon>Fabales</taxon>
        <taxon>Fabaceae</taxon>
        <taxon>Papilionoideae</taxon>
        <taxon>50 kb inversion clade</taxon>
        <taxon>NPAAA clade</taxon>
        <taxon>indigoferoid/millettioid clade</taxon>
        <taxon>Phaseoleae</taxon>
        <taxon>Flemingia</taxon>
    </lineage>
</organism>
<dbReference type="Proteomes" id="UP001603857">
    <property type="component" value="Unassembled WGS sequence"/>
</dbReference>
<protein>
    <submittedName>
        <fullName evidence="1">Uncharacterized protein</fullName>
    </submittedName>
</protein>
<evidence type="ECO:0000313" key="1">
    <source>
        <dbReference type="EMBL" id="KAL2319269.1"/>
    </source>
</evidence>
<gene>
    <name evidence="1" type="ORF">Fmac_028238</name>
</gene>
<comment type="caution">
    <text evidence="1">The sequence shown here is derived from an EMBL/GenBank/DDBJ whole genome shotgun (WGS) entry which is preliminary data.</text>
</comment>
<accession>A0ABD1L6X2</accession>
<keyword evidence="2" id="KW-1185">Reference proteome</keyword>
<sequence length="98" mass="11166">MLAWRVGGAEGVGEGFVECQKSKKEIEIWCTKIGVKKNLDGELWGQLRLHDIYYSHVCMLNCELSEALYVVEQKVREAVAMSSKVQKEIMLKENEDST</sequence>
<evidence type="ECO:0000313" key="2">
    <source>
        <dbReference type="Proteomes" id="UP001603857"/>
    </source>
</evidence>
<dbReference type="AlphaFoldDB" id="A0ABD1L6X2"/>
<name>A0ABD1L6X2_9FABA</name>
<dbReference type="EMBL" id="JBGMDY010000010">
    <property type="protein sequence ID" value="KAL2319269.1"/>
    <property type="molecule type" value="Genomic_DNA"/>
</dbReference>